<sequence length="58" mass="6683">MAPYARRRHAPTLRGGAARGCYGCQASYTPRDANEDPLVVKRWDFEPETWERMLKENG</sequence>
<reference evidence="1 2" key="1">
    <citation type="submission" date="2020-02" db="EMBL/GenBank/DDBJ databases">
        <title>Whole-genome analyses of novel actinobacteria.</title>
        <authorList>
            <person name="Sahin N."/>
            <person name="Tokatli A."/>
        </authorList>
    </citation>
    <scope>NUCLEOTIDE SEQUENCE [LARGE SCALE GENOMIC DNA]</scope>
    <source>
        <strain evidence="1 2">YC419</strain>
    </source>
</reference>
<evidence type="ECO:0000313" key="1">
    <source>
        <dbReference type="EMBL" id="NGO45999.1"/>
    </source>
</evidence>
<comment type="caution">
    <text evidence="1">The sequence shown here is derived from an EMBL/GenBank/DDBJ whole genome shotgun (WGS) entry which is preliminary data.</text>
</comment>
<keyword evidence="2" id="KW-1185">Reference proteome</keyword>
<protein>
    <submittedName>
        <fullName evidence="1">Uncharacterized protein</fullName>
    </submittedName>
</protein>
<accession>A0ABX0DZN7</accession>
<dbReference type="RefSeq" id="WP_165342544.1">
    <property type="nucleotide sequence ID" value="NZ_JAAKZX010000111.1"/>
</dbReference>
<dbReference type="EMBL" id="JAAKZX010000111">
    <property type="protein sequence ID" value="NGO45999.1"/>
    <property type="molecule type" value="Genomic_DNA"/>
</dbReference>
<proteinExistence type="predicted"/>
<organism evidence="1 2">
    <name type="scientific">Streptomyces ureilyticus</name>
    <dbReference type="NCBI Taxonomy" id="1775131"/>
    <lineage>
        <taxon>Bacteria</taxon>
        <taxon>Bacillati</taxon>
        <taxon>Actinomycetota</taxon>
        <taxon>Actinomycetes</taxon>
        <taxon>Kitasatosporales</taxon>
        <taxon>Streptomycetaceae</taxon>
        <taxon>Streptomyces</taxon>
    </lineage>
</organism>
<evidence type="ECO:0000313" key="2">
    <source>
        <dbReference type="Proteomes" id="UP001518140"/>
    </source>
</evidence>
<name>A0ABX0DZN7_9ACTN</name>
<dbReference type="Proteomes" id="UP001518140">
    <property type="component" value="Unassembled WGS sequence"/>
</dbReference>
<gene>
    <name evidence="1" type="ORF">G6048_28975</name>
</gene>